<dbReference type="OrthoDB" id="4159489at2759"/>
<evidence type="ECO:0000256" key="7">
    <source>
        <dbReference type="SAM" id="Coils"/>
    </source>
</evidence>
<dbReference type="FunFam" id="1.20.5.430:FF:000002">
    <property type="entry name" value="Heat shock factor-binding protein 1"/>
    <property type="match status" value="1"/>
</dbReference>
<dbReference type="GO" id="GO:0070370">
    <property type="term" value="P:cellular heat acclimation"/>
    <property type="evidence" value="ECO:0007669"/>
    <property type="project" value="TreeGrafter"/>
</dbReference>
<dbReference type="GO" id="GO:0003714">
    <property type="term" value="F:transcription corepressor activity"/>
    <property type="evidence" value="ECO:0007669"/>
    <property type="project" value="InterPro"/>
</dbReference>
<feature type="region of interest" description="Disordered" evidence="8">
    <location>
        <begin position="1"/>
        <end position="21"/>
    </location>
</feature>
<dbReference type="AlphaFoldDB" id="A0A8B7P2A5"/>
<dbReference type="Proteomes" id="UP000694843">
    <property type="component" value="Unplaced"/>
</dbReference>
<evidence type="ECO:0000313" key="9">
    <source>
        <dbReference type="Proteomes" id="UP000694843"/>
    </source>
</evidence>
<evidence type="ECO:0000256" key="2">
    <source>
        <dbReference type="ARBA" id="ARBA00006349"/>
    </source>
</evidence>
<dbReference type="GO" id="GO:0005634">
    <property type="term" value="C:nucleus"/>
    <property type="evidence" value="ECO:0007669"/>
    <property type="project" value="UniProtKB-SubCell"/>
</dbReference>
<keyword evidence="7" id="KW-0175">Coiled coil</keyword>
<accession>A0A8B7P2A5</accession>
<comment type="subunit">
    <text evidence="5">Homohexamer. Associates with heptad repeats of HSF1 trimers and probably also HSF1 monomers, and with HSP70. Association with HSF1 trimers and HSP70 coincides with attenuation of heat shock response and the conversion of HSF1 trimer to monomer.</text>
</comment>
<dbReference type="PANTHER" id="PTHR19424:SF0">
    <property type="entry name" value="HEAT SHOCK FACTOR BINDING PROTEIN 1"/>
    <property type="match status" value="1"/>
</dbReference>
<comment type="subcellular location">
    <subcellularLocation>
        <location evidence="1">Nucleus</location>
    </subcellularLocation>
</comment>
<dbReference type="KEGG" id="hazt:108676521"/>
<gene>
    <name evidence="10" type="primary">LOC108676521</name>
</gene>
<evidence type="ECO:0000256" key="8">
    <source>
        <dbReference type="SAM" id="MobiDB-lite"/>
    </source>
</evidence>
<dbReference type="GeneID" id="108676521"/>
<evidence type="ECO:0000256" key="6">
    <source>
        <dbReference type="ARBA" id="ARBA00039223"/>
    </source>
</evidence>
<keyword evidence="9" id="KW-1185">Reference proteome</keyword>
<protein>
    <recommendedName>
        <fullName evidence="6">Heat shock factor-binding protein 1</fullName>
    </recommendedName>
</protein>
<sequence length="83" mass="9263">MADSSADLRANNLNAVSVPDPKNVQDLSQYVAVLLQQMQDRFQIMSDQIIHRIDEMGNRIDDLEKNISDMMAHAGSDDSTGEK</sequence>
<comment type="function">
    <text evidence="4">Negative regulator of the heat shock response. Negatively affects HSF1 DNA-binding activity. May have a role in the suppression of the activation of the stress response during the aging process.</text>
</comment>
<evidence type="ECO:0000256" key="5">
    <source>
        <dbReference type="ARBA" id="ARBA00038772"/>
    </source>
</evidence>
<name>A0A8B7P2A5_HYAAZ</name>
<dbReference type="Pfam" id="PF06825">
    <property type="entry name" value="HSBP1"/>
    <property type="match status" value="1"/>
</dbReference>
<evidence type="ECO:0000256" key="3">
    <source>
        <dbReference type="ARBA" id="ARBA00023242"/>
    </source>
</evidence>
<dbReference type="OMA" id="MERANMD"/>
<proteinExistence type="inferred from homology"/>
<comment type="similarity">
    <text evidence="2">Belongs to the HSBP1 family.</text>
</comment>
<dbReference type="PANTHER" id="PTHR19424">
    <property type="entry name" value="HEAT SHOCK FACTOR BINDING PROTEIN 1"/>
    <property type="match status" value="1"/>
</dbReference>
<evidence type="ECO:0000256" key="1">
    <source>
        <dbReference type="ARBA" id="ARBA00004123"/>
    </source>
</evidence>
<evidence type="ECO:0000256" key="4">
    <source>
        <dbReference type="ARBA" id="ARBA00037689"/>
    </source>
</evidence>
<organism evidence="9 10">
    <name type="scientific">Hyalella azteca</name>
    <name type="common">Amphipod</name>
    <dbReference type="NCBI Taxonomy" id="294128"/>
    <lineage>
        <taxon>Eukaryota</taxon>
        <taxon>Metazoa</taxon>
        <taxon>Ecdysozoa</taxon>
        <taxon>Arthropoda</taxon>
        <taxon>Crustacea</taxon>
        <taxon>Multicrustacea</taxon>
        <taxon>Malacostraca</taxon>
        <taxon>Eumalacostraca</taxon>
        <taxon>Peracarida</taxon>
        <taxon>Amphipoda</taxon>
        <taxon>Senticaudata</taxon>
        <taxon>Talitrida</taxon>
        <taxon>Talitroidea</taxon>
        <taxon>Hyalellidae</taxon>
        <taxon>Hyalella</taxon>
    </lineage>
</organism>
<dbReference type="InterPro" id="IPR009643">
    <property type="entry name" value="HS1-bd"/>
</dbReference>
<dbReference type="GO" id="GO:0005829">
    <property type="term" value="C:cytosol"/>
    <property type="evidence" value="ECO:0007669"/>
    <property type="project" value="TreeGrafter"/>
</dbReference>
<dbReference type="RefSeq" id="XP_018020095.1">
    <property type="nucleotide sequence ID" value="XM_018164606.2"/>
</dbReference>
<evidence type="ECO:0000313" key="10">
    <source>
        <dbReference type="RefSeq" id="XP_018020095.1"/>
    </source>
</evidence>
<keyword evidence="3" id="KW-0539">Nucleus</keyword>
<feature type="coiled-coil region" evidence="7">
    <location>
        <begin position="46"/>
        <end position="73"/>
    </location>
</feature>
<reference evidence="10" key="1">
    <citation type="submission" date="2025-08" db="UniProtKB">
        <authorList>
            <consortium name="RefSeq"/>
        </authorList>
    </citation>
    <scope>IDENTIFICATION</scope>
    <source>
        <tissue evidence="10">Whole organism</tissue>
    </source>
</reference>
<dbReference type="Gene3D" id="1.20.5.430">
    <property type="match status" value="1"/>
</dbReference>